<keyword evidence="2" id="KW-1185">Reference proteome</keyword>
<protein>
    <submittedName>
        <fullName evidence="1">Uncharacterized protein</fullName>
    </submittedName>
</protein>
<sequence>MYKKLLVLANTKLVARLLASDFPSENPRPQTRNFPYTNTLGAIGAYFWTFKYVLFGIGL</sequence>
<organism evidence="1 2">
    <name type="scientific">Confluentibacter flavum</name>
    <dbReference type="NCBI Taxonomy" id="1909700"/>
    <lineage>
        <taxon>Bacteria</taxon>
        <taxon>Pseudomonadati</taxon>
        <taxon>Bacteroidota</taxon>
        <taxon>Flavobacteriia</taxon>
        <taxon>Flavobacteriales</taxon>
        <taxon>Flavobacteriaceae</taxon>
        <taxon>Confluentibacter</taxon>
    </lineage>
</organism>
<evidence type="ECO:0000313" key="2">
    <source>
        <dbReference type="Proteomes" id="UP000233435"/>
    </source>
</evidence>
<name>A0A2N3HPA8_9FLAO</name>
<evidence type="ECO:0000313" key="1">
    <source>
        <dbReference type="EMBL" id="PKQ46762.1"/>
    </source>
</evidence>
<accession>A0A2N3HPA8</accession>
<dbReference type="AlphaFoldDB" id="A0A2N3HPA8"/>
<proteinExistence type="predicted"/>
<dbReference type="EMBL" id="PJEO01000008">
    <property type="protein sequence ID" value="PKQ46762.1"/>
    <property type="molecule type" value="Genomic_DNA"/>
</dbReference>
<gene>
    <name evidence="1" type="ORF">CSW08_01265</name>
</gene>
<dbReference type="Proteomes" id="UP000233435">
    <property type="component" value="Unassembled WGS sequence"/>
</dbReference>
<comment type="caution">
    <text evidence="1">The sequence shown here is derived from an EMBL/GenBank/DDBJ whole genome shotgun (WGS) entry which is preliminary data.</text>
</comment>
<reference evidence="1 2" key="1">
    <citation type="submission" date="2017-12" db="EMBL/GenBank/DDBJ databases">
        <title>Confluentibacter flavum sp. nov., isolated from the saline lake.</title>
        <authorList>
            <person name="Yu L."/>
        </authorList>
    </citation>
    <scope>NUCLEOTIDE SEQUENCE [LARGE SCALE GENOMIC DNA]</scope>
    <source>
        <strain evidence="1 2">3B</strain>
    </source>
</reference>